<comment type="caution">
    <text evidence="10">The sequence shown here is derived from an EMBL/GenBank/DDBJ whole genome shotgun (WGS) entry which is preliminary data.</text>
</comment>
<reference evidence="10 11" key="1">
    <citation type="submission" date="2017-08" db="EMBL/GenBank/DDBJ databases">
        <title>Genome sequence of Streptomyces albireticuli NRRL B-1670.</title>
        <authorList>
            <person name="Graham D.E."/>
            <person name="Mahan K.M."/>
            <person name="Klingeman D.M."/>
            <person name="Hettich R.L."/>
            <person name="Parry R.J."/>
            <person name="Spain J.C."/>
        </authorList>
    </citation>
    <scope>NUCLEOTIDE SEQUENCE [LARGE SCALE GENOMIC DNA]</scope>
    <source>
        <strain evidence="10 11">NRRL B-1670</strain>
    </source>
</reference>
<feature type="active site" description="Proton donor" evidence="8">
    <location>
        <position position="322"/>
    </location>
</feature>
<evidence type="ECO:0000256" key="5">
    <source>
        <dbReference type="ARBA" id="ARBA00022801"/>
    </source>
</evidence>
<dbReference type="EC" id="3.4.11.5" evidence="3"/>
<evidence type="ECO:0000259" key="9">
    <source>
        <dbReference type="Pfam" id="PF00561"/>
    </source>
</evidence>
<dbReference type="EMBL" id="NSJV01000496">
    <property type="protein sequence ID" value="PAU46089.1"/>
    <property type="molecule type" value="Genomic_DNA"/>
</dbReference>
<name>A0A2A2D3W0_9ACTN</name>
<evidence type="ECO:0000313" key="10">
    <source>
        <dbReference type="EMBL" id="PAU46089.1"/>
    </source>
</evidence>
<protein>
    <recommendedName>
        <fullName evidence="4">Proline iminopeptidase</fullName>
        <ecNumber evidence="3">3.4.11.5</ecNumber>
    </recommendedName>
    <alternativeName>
        <fullName evidence="6">Prolyl aminopeptidase</fullName>
    </alternativeName>
</protein>
<feature type="active site" description="Nucleophile" evidence="8">
    <location>
        <position position="155"/>
    </location>
</feature>
<evidence type="ECO:0000313" key="11">
    <source>
        <dbReference type="Proteomes" id="UP000218944"/>
    </source>
</evidence>
<feature type="domain" description="AB hydrolase-1" evidence="9">
    <location>
        <begin position="76"/>
        <end position="329"/>
    </location>
</feature>
<dbReference type="InterPro" id="IPR005945">
    <property type="entry name" value="Pro_imino_pep"/>
</dbReference>
<dbReference type="GO" id="GO:0004177">
    <property type="term" value="F:aminopeptidase activity"/>
    <property type="evidence" value="ECO:0007669"/>
    <property type="project" value="UniProtKB-EC"/>
</dbReference>
<dbReference type="PANTHER" id="PTHR43194">
    <property type="entry name" value="HYDROLASE ALPHA/BETA FOLD FAMILY"/>
    <property type="match status" value="1"/>
</dbReference>
<dbReference type="InterPro" id="IPR000073">
    <property type="entry name" value="AB_hydrolase_1"/>
</dbReference>
<dbReference type="NCBIfam" id="TIGR01250">
    <property type="entry name" value="pro_imino_pep_2"/>
    <property type="match status" value="1"/>
</dbReference>
<keyword evidence="5 7" id="KW-0378">Hydrolase</keyword>
<evidence type="ECO:0000256" key="2">
    <source>
        <dbReference type="ARBA" id="ARBA00010088"/>
    </source>
</evidence>
<evidence type="ECO:0000256" key="6">
    <source>
        <dbReference type="ARBA" id="ARBA00029605"/>
    </source>
</evidence>
<dbReference type="AlphaFoldDB" id="A0A2A2D3W0"/>
<dbReference type="SUPFAM" id="SSF53474">
    <property type="entry name" value="alpha/beta-Hydrolases"/>
    <property type="match status" value="1"/>
</dbReference>
<evidence type="ECO:0000256" key="8">
    <source>
        <dbReference type="PIRSR" id="PIRSR005539-1"/>
    </source>
</evidence>
<evidence type="ECO:0000256" key="4">
    <source>
        <dbReference type="ARBA" id="ARBA00021843"/>
    </source>
</evidence>
<dbReference type="PANTHER" id="PTHR43194:SF2">
    <property type="entry name" value="PEROXISOMAL MEMBRANE PROTEIN LPX1"/>
    <property type="match status" value="1"/>
</dbReference>
<evidence type="ECO:0000256" key="1">
    <source>
        <dbReference type="ARBA" id="ARBA00001585"/>
    </source>
</evidence>
<dbReference type="PIRSF" id="PIRSF005539">
    <property type="entry name" value="Pept_S33_TRI_F1"/>
    <property type="match status" value="1"/>
</dbReference>
<comment type="catalytic activity">
    <reaction evidence="1">
        <text>Release of N-terminal proline from a peptide.</text>
        <dbReference type="EC" id="3.4.11.5"/>
    </reaction>
</comment>
<dbReference type="Pfam" id="PF00561">
    <property type="entry name" value="Abhydrolase_1"/>
    <property type="match status" value="1"/>
</dbReference>
<evidence type="ECO:0000256" key="7">
    <source>
        <dbReference type="PIRNR" id="PIRNR005539"/>
    </source>
</evidence>
<sequence length="344" mass="37722">MVGSTGPFAIPLPARIQPLSGWPGGRPWRHSEVHVAALSDGVSPALFATPSATGTVPFGEHRTWYRVTGELDSGNPPLVVMHGGPGSTHDYLLSLTELAAQGWPVIHYDQLGNGASTHLPDRGADFWTVDLFLRELDNLLGHLGVADDYILFGQSWGGMLAAEHAVRRPAGLRGMVIANSPASMPLWRAEALRLRAGLPEALQEALTRHEATGSFDDPEYQHAMYAYYQRHVCRADPIPPEVMRTLMALGSDPTVYGTMNGPNDFTVVGTLRDWSVIDRLHAVEVPTLLVSGRYDEATPATVQPFYDEIPDVSWEILEKSSHMPHVEEPERFLEVMTEYLGSLG</sequence>
<dbReference type="PRINTS" id="PR00793">
    <property type="entry name" value="PROAMNOPTASE"/>
</dbReference>
<dbReference type="InterPro" id="IPR029058">
    <property type="entry name" value="AB_hydrolase_fold"/>
</dbReference>
<gene>
    <name evidence="10" type="ORF">CK936_25960</name>
</gene>
<comment type="similarity">
    <text evidence="2 7">Belongs to the peptidase S33 family.</text>
</comment>
<dbReference type="Proteomes" id="UP000218944">
    <property type="component" value="Unassembled WGS sequence"/>
</dbReference>
<dbReference type="InterPro" id="IPR002410">
    <property type="entry name" value="Peptidase_S33"/>
</dbReference>
<evidence type="ECO:0000256" key="3">
    <source>
        <dbReference type="ARBA" id="ARBA00012568"/>
    </source>
</evidence>
<dbReference type="GO" id="GO:0006508">
    <property type="term" value="P:proteolysis"/>
    <property type="evidence" value="ECO:0007669"/>
    <property type="project" value="InterPro"/>
</dbReference>
<feature type="active site" evidence="8">
    <location>
        <position position="295"/>
    </location>
</feature>
<proteinExistence type="inferred from homology"/>
<keyword evidence="11" id="KW-1185">Reference proteome</keyword>
<accession>A0A2A2D3W0</accession>
<dbReference type="Gene3D" id="3.40.50.1820">
    <property type="entry name" value="alpha/beta hydrolase"/>
    <property type="match status" value="1"/>
</dbReference>
<dbReference type="InterPro" id="IPR050228">
    <property type="entry name" value="Carboxylesterase_BioH"/>
</dbReference>
<organism evidence="10 11">
    <name type="scientific">Streptomyces albireticuli</name>
    <dbReference type="NCBI Taxonomy" id="1940"/>
    <lineage>
        <taxon>Bacteria</taxon>
        <taxon>Bacillati</taxon>
        <taxon>Actinomycetota</taxon>
        <taxon>Actinomycetes</taxon>
        <taxon>Kitasatosporales</taxon>
        <taxon>Streptomycetaceae</taxon>
        <taxon>Streptomyces</taxon>
    </lineage>
</organism>